<reference evidence="11 12" key="1">
    <citation type="journal article" date="2019" name="Int. J. Syst. Evol. Microbiol.">
        <title>The Global Catalogue of Microorganisms (GCM) 10K type strain sequencing project: providing services to taxonomists for standard genome sequencing and annotation.</title>
        <authorList>
            <consortium name="The Broad Institute Genomics Platform"/>
            <consortium name="The Broad Institute Genome Sequencing Center for Infectious Disease"/>
            <person name="Wu L."/>
            <person name="Ma J."/>
        </authorList>
    </citation>
    <scope>NUCLEOTIDE SEQUENCE [LARGE SCALE GENOMIC DNA]</scope>
    <source>
        <strain evidence="11 12">JCM 7356</strain>
    </source>
</reference>
<evidence type="ECO:0000256" key="7">
    <source>
        <dbReference type="ARBA" id="ARBA00022917"/>
    </source>
</evidence>
<evidence type="ECO:0000256" key="2">
    <source>
        <dbReference type="ARBA" id="ARBA00005594"/>
    </source>
</evidence>
<comment type="subcellular location">
    <subcellularLocation>
        <location evidence="1 10">Cytoplasm</location>
    </subcellularLocation>
</comment>
<dbReference type="InterPro" id="IPR042078">
    <property type="entry name" value="Lys-tRNA-ligase_SC_fold"/>
</dbReference>
<comment type="catalytic activity">
    <reaction evidence="9 10">
        <text>tRNA(Lys) + L-lysine + ATP = L-lysyl-tRNA(Lys) + AMP + diphosphate</text>
        <dbReference type="Rhea" id="RHEA:20792"/>
        <dbReference type="Rhea" id="RHEA-COMP:9696"/>
        <dbReference type="Rhea" id="RHEA-COMP:9697"/>
        <dbReference type="ChEBI" id="CHEBI:30616"/>
        <dbReference type="ChEBI" id="CHEBI:32551"/>
        <dbReference type="ChEBI" id="CHEBI:33019"/>
        <dbReference type="ChEBI" id="CHEBI:78442"/>
        <dbReference type="ChEBI" id="CHEBI:78529"/>
        <dbReference type="ChEBI" id="CHEBI:456215"/>
        <dbReference type="EC" id="6.1.1.6"/>
    </reaction>
</comment>
<accession>A0ABN3EQF6</accession>
<dbReference type="Proteomes" id="UP001500305">
    <property type="component" value="Unassembled WGS sequence"/>
</dbReference>
<keyword evidence="12" id="KW-1185">Reference proteome</keyword>
<comment type="caution">
    <text evidence="10">Lacks conserved residue(s) required for the propagation of feature annotation.</text>
</comment>
<organism evidence="11 12">
    <name type="scientific">Kitasatospora cystarginea</name>
    <dbReference type="NCBI Taxonomy" id="58350"/>
    <lineage>
        <taxon>Bacteria</taxon>
        <taxon>Bacillati</taxon>
        <taxon>Actinomycetota</taxon>
        <taxon>Actinomycetes</taxon>
        <taxon>Kitasatosporales</taxon>
        <taxon>Streptomycetaceae</taxon>
        <taxon>Kitasatospora</taxon>
    </lineage>
</organism>
<gene>
    <name evidence="11" type="primary">lysS_2</name>
    <name evidence="10" type="synonym">lysS</name>
    <name evidence="11" type="ORF">GCM10010430_59680</name>
</gene>
<dbReference type="InterPro" id="IPR002904">
    <property type="entry name" value="Lys-tRNA-ligase"/>
</dbReference>
<dbReference type="Pfam" id="PF01921">
    <property type="entry name" value="tRNA-synt_1f"/>
    <property type="match status" value="1"/>
</dbReference>
<evidence type="ECO:0000256" key="10">
    <source>
        <dbReference type="HAMAP-Rule" id="MF_00177"/>
    </source>
</evidence>
<evidence type="ECO:0000256" key="6">
    <source>
        <dbReference type="ARBA" id="ARBA00022840"/>
    </source>
</evidence>
<evidence type="ECO:0000256" key="8">
    <source>
        <dbReference type="ARBA" id="ARBA00023146"/>
    </source>
</evidence>
<evidence type="ECO:0000256" key="4">
    <source>
        <dbReference type="ARBA" id="ARBA00022598"/>
    </source>
</evidence>
<evidence type="ECO:0000256" key="5">
    <source>
        <dbReference type="ARBA" id="ARBA00022741"/>
    </source>
</evidence>
<dbReference type="PROSITE" id="PS00178">
    <property type="entry name" value="AA_TRNA_LIGASE_I"/>
    <property type="match status" value="1"/>
</dbReference>
<dbReference type="EC" id="6.1.1.6" evidence="10"/>
<dbReference type="InterPro" id="IPR008925">
    <property type="entry name" value="aa_tRNA-synth_I_cd-bd_sf"/>
</dbReference>
<proteinExistence type="inferred from homology"/>
<dbReference type="NCBIfam" id="TIGR00467">
    <property type="entry name" value="lysS_arch"/>
    <property type="match status" value="1"/>
</dbReference>
<keyword evidence="4 10" id="KW-0436">Ligase</keyword>
<dbReference type="InterPro" id="IPR014729">
    <property type="entry name" value="Rossmann-like_a/b/a_fold"/>
</dbReference>
<dbReference type="InterPro" id="IPR020751">
    <property type="entry name" value="aa-tRNA-synth_I_codon-bd_sub2"/>
</dbReference>
<keyword evidence="7 10" id="KW-0648">Protein biosynthesis</keyword>
<sequence length="553" mass="60552">MAGVKQGDWVVAAADQVIAEGKRRGPDSPLVCASGISPSGPIHLGNLREIMVPHFVADEIRRRGLHCKHILSWDDYDRLRKVPAGLPASFTEHIGRPLTAVPDPCGEHESWAEHFKIPFRAALAELGVEVTEISQTQMYTSGAYREQILHAMRNREKIDAVLGRYRTAKKAEATDAEEDGDEETAGSGYYPYKPYCAACGRDTTTVSTFDETSTEIRYSCVCGHNDGFALGQADGGKLAWKVDWPMRWAYQGVTFEAGGVDHSSPGSSFTVGSQVVREVFDGQPPSYLGYSFVGISGAAKMSGSAGGAPTPTDALQILEAPLLRWLYARRRPNQSITVAFDQEVNRLYDEWDAIGRRVAAGDAEPTEFAVRQRSVGSATHTLPATERVLPFRALASVVDITTGDDAQTLRILRDLTVDEPLANLDQARPRLDRAQAWVDGYVAAHERTQVRTEPDHKQLECLSPTEREALKLLLDGLEEHWSLPGLTSLVYGVPKLQAGLQLDAPASPELKTAQRQLFSLLYTLLVGRDTGPRLPTLLLALGAERIRTLLTIA</sequence>
<dbReference type="GO" id="GO:0016874">
    <property type="term" value="F:ligase activity"/>
    <property type="evidence" value="ECO:0007669"/>
    <property type="project" value="UniProtKB-KW"/>
</dbReference>
<evidence type="ECO:0000256" key="9">
    <source>
        <dbReference type="ARBA" id="ARBA00048573"/>
    </source>
</evidence>
<dbReference type="SUPFAM" id="SSF48163">
    <property type="entry name" value="An anticodon-binding domain of class I aminoacyl-tRNA synthetases"/>
    <property type="match status" value="1"/>
</dbReference>
<dbReference type="PANTHER" id="PTHR37940">
    <property type="entry name" value="LYSINE--TRNA LIGASE"/>
    <property type="match status" value="1"/>
</dbReference>
<dbReference type="SUPFAM" id="SSF52374">
    <property type="entry name" value="Nucleotidylyl transferase"/>
    <property type="match status" value="1"/>
</dbReference>
<evidence type="ECO:0000313" key="12">
    <source>
        <dbReference type="Proteomes" id="UP001500305"/>
    </source>
</evidence>
<evidence type="ECO:0000256" key="1">
    <source>
        <dbReference type="ARBA" id="ARBA00004496"/>
    </source>
</evidence>
<name>A0ABN3EQF6_9ACTN</name>
<comment type="caution">
    <text evidence="11">The sequence shown here is derived from an EMBL/GenBank/DDBJ whole genome shotgun (WGS) entry which is preliminary data.</text>
</comment>
<comment type="similarity">
    <text evidence="2 10">Belongs to the class-I aminoacyl-tRNA synthetase family.</text>
</comment>
<keyword evidence="6 10" id="KW-0067">ATP-binding</keyword>
<dbReference type="RefSeq" id="WP_344639626.1">
    <property type="nucleotide sequence ID" value="NZ_BAAATR010000034.1"/>
</dbReference>
<feature type="short sequence motif" description="'HIGH' region" evidence="10">
    <location>
        <begin position="38"/>
        <end position="46"/>
    </location>
</feature>
<dbReference type="EMBL" id="BAAATR010000034">
    <property type="protein sequence ID" value="GAA2266703.1"/>
    <property type="molecule type" value="Genomic_DNA"/>
</dbReference>
<dbReference type="Gene3D" id="1.10.10.350">
    <property type="match status" value="1"/>
</dbReference>
<keyword evidence="3 10" id="KW-0963">Cytoplasm</keyword>
<feature type="short sequence motif" description="'KMSKS' region" evidence="10">
    <location>
        <begin position="300"/>
        <end position="304"/>
    </location>
</feature>
<dbReference type="Gene3D" id="3.40.50.620">
    <property type="entry name" value="HUPs"/>
    <property type="match status" value="2"/>
</dbReference>
<dbReference type="PANTHER" id="PTHR37940:SF1">
    <property type="entry name" value="LYSINE--TRNA LIGASE"/>
    <property type="match status" value="1"/>
</dbReference>
<evidence type="ECO:0000256" key="3">
    <source>
        <dbReference type="ARBA" id="ARBA00022490"/>
    </source>
</evidence>
<dbReference type="HAMAP" id="MF_00177">
    <property type="entry name" value="Lys_tRNA_synth_class1"/>
    <property type="match status" value="1"/>
</dbReference>
<dbReference type="InterPro" id="IPR001412">
    <property type="entry name" value="aa-tRNA-synth_I_CS"/>
</dbReference>
<keyword evidence="5 10" id="KW-0547">Nucleotide-binding</keyword>
<keyword evidence="8 10" id="KW-0030">Aminoacyl-tRNA synthetase</keyword>
<dbReference type="Gene3D" id="6.10.20.10">
    <property type="entry name" value="Lysine tRNA ligase, stem contact fold domain"/>
    <property type="match status" value="1"/>
</dbReference>
<evidence type="ECO:0000313" key="11">
    <source>
        <dbReference type="EMBL" id="GAA2266703.1"/>
    </source>
</evidence>
<protein>
    <recommendedName>
        <fullName evidence="10">Lysine--tRNA ligase</fullName>
        <ecNumber evidence="10">6.1.1.6</ecNumber>
    </recommendedName>
    <alternativeName>
        <fullName evidence="10">Lysyl-tRNA synthetase</fullName>
        <shortName evidence="10">LysRS</shortName>
    </alternativeName>
</protein>